<feature type="region of interest" description="Disordered" evidence="1">
    <location>
        <begin position="166"/>
        <end position="186"/>
    </location>
</feature>
<dbReference type="HOGENOM" id="CLU_498990_0_0_1"/>
<dbReference type="PANTHER" id="PTHR47510:SF3">
    <property type="entry name" value="ENDO_EXONUCLEASE_PHOSPHATASE DOMAIN-CONTAINING PROTEIN"/>
    <property type="match status" value="1"/>
</dbReference>
<name>R7TF02_CAPTE</name>
<dbReference type="OrthoDB" id="8031241at2759"/>
<dbReference type="EMBL" id="AMQN01013516">
    <property type="status" value="NOT_ANNOTATED_CDS"/>
    <property type="molecule type" value="Genomic_DNA"/>
</dbReference>
<gene>
    <name evidence="2" type="ORF">CAPTEDRAFT_215706</name>
</gene>
<dbReference type="EMBL" id="KB310269">
    <property type="protein sequence ID" value="ELT92072.1"/>
    <property type="molecule type" value="Genomic_DNA"/>
</dbReference>
<dbReference type="Gene3D" id="3.60.10.10">
    <property type="entry name" value="Endonuclease/exonuclease/phosphatase"/>
    <property type="match status" value="1"/>
</dbReference>
<dbReference type="PANTHER" id="PTHR47510">
    <property type="entry name" value="REVERSE TRANSCRIPTASE DOMAIN-CONTAINING PROTEIN"/>
    <property type="match status" value="1"/>
</dbReference>
<accession>R7TF02</accession>
<dbReference type="EMBL" id="AMQN01013515">
    <property type="status" value="NOT_ANNOTATED_CDS"/>
    <property type="molecule type" value="Genomic_DNA"/>
</dbReference>
<organism evidence="2">
    <name type="scientific">Capitella teleta</name>
    <name type="common">Polychaete worm</name>
    <dbReference type="NCBI Taxonomy" id="283909"/>
    <lineage>
        <taxon>Eukaryota</taxon>
        <taxon>Metazoa</taxon>
        <taxon>Spiralia</taxon>
        <taxon>Lophotrochozoa</taxon>
        <taxon>Annelida</taxon>
        <taxon>Polychaeta</taxon>
        <taxon>Sedentaria</taxon>
        <taxon>Scolecida</taxon>
        <taxon>Capitellidae</taxon>
        <taxon>Capitella</taxon>
    </lineage>
</organism>
<evidence type="ECO:0000313" key="3">
    <source>
        <dbReference type="EnsemblMetazoa" id="CapteP215706"/>
    </source>
</evidence>
<evidence type="ECO:0000313" key="4">
    <source>
        <dbReference type="Proteomes" id="UP000014760"/>
    </source>
</evidence>
<keyword evidence="4" id="KW-1185">Reference proteome</keyword>
<sequence length="546" mass="61740">MGHYAACACSWHTLYQAQYHAAAPGTRCEPENGKLPPSKVRTRSRKKEITSLTSRVDDLEQYTRSEDIIISGLRVQNRYYSKATANTEETNENAADEENLVLEKKVVQFMNSKDIHVRVEEISACHFLGGPGKDGIKKIIVRFTNRKDKVALLKQERMPAWQELPESCASKAHSPKPGQEMGEFSPNGKSHINVQESVTKITNEDDFLRCNISKEQLTTTNDVNTLEVPELSLNTADFQETISAPTDLNVDTLNISSYSNILPSINNKNYSYNDLPLETNYNNQFSLFHSNIRSLPKNNPELMNCLKLTGLHFSIIALTETWLNPETKDIYDIPDYNSIHATRTDRRGGGVSLFIDSKLDFTLRPDLDIFNEDIESLFIELSASRPKLASIIPNVEDYLSDSYPNSLFLTPVTINEIKLAINKLKTTASAGQDKLKPNIIKLIGDEISLPLTHIINLIFEHNKVPDEFKFANITPIYKAGNSMENEIISDYQYGFRKKFNSEMALAVTTDNIISSLDSQKHVMGLFLDLKKAFDTVDYRKNYTAYP</sequence>
<dbReference type="EnsemblMetazoa" id="CapteT215706">
    <property type="protein sequence ID" value="CapteP215706"/>
    <property type="gene ID" value="CapteG215706"/>
</dbReference>
<protein>
    <recommendedName>
        <fullName evidence="5">Reverse transcriptase domain-containing protein</fullName>
    </recommendedName>
</protein>
<evidence type="ECO:0008006" key="5">
    <source>
        <dbReference type="Google" id="ProtNLM"/>
    </source>
</evidence>
<reference evidence="4" key="1">
    <citation type="submission" date="2012-12" db="EMBL/GenBank/DDBJ databases">
        <authorList>
            <person name="Hellsten U."/>
            <person name="Grimwood J."/>
            <person name="Chapman J.A."/>
            <person name="Shapiro H."/>
            <person name="Aerts A."/>
            <person name="Otillar R.P."/>
            <person name="Terry A.Y."/>
            <person name="Boore J.L."/>
            <person name="Simakov O."/>
            <person name="Marletaz F."/>
            <person name="Cho S.-J."/>
            <person name="Edsinger-Gonzales E."/>
            <person name="Havlak P."/>
            <person name="Kuo D.-H."/>
            <person name="Larsson T."/>
            <person name="Lv J."/>
            <person name="Arendt D."/>
            <person name="Savage R."/>
            <person name="Osoegawa K."/>
            <person name="de Jong P."/>
            <person name="Lindberg D.R."/>
            <person name="Seaver E.C."/>
            <person name="Weisblat D.A."/>
            <person name="Putnam N.H."/>
            <person name="Grigoriev I.V."/>
            <person name="Rokhsar D.S."/>
        </authorList>
    </citation>
    <scope>NUCLEOTIDE SEQUENCE</scope>
    <source>
        <strain evidence="4">I ESC-2004</strain>
    </source>
</reference>
<dbReference type="InterPro" id="IPR036691">
    <property type="entry name" value="Endo/exonu/phosph_ase_sf"/>
</dbReference>
<dbReference type="Proteomes" id="UP000014760">
    <property type="component" value="Unassembled WGS sequence"/>
</dbReference>
<proteinExistence type="predicted"/>
<reference evidence="3" key="3">
    <citation type="submission" date="2015-06" db="UniProtKB">
        <authorList>
            <consortium name="EnsemblMetazoa"/>
        </authorList>
    </citation>
    <scope>IDENTIFICATION</scope>
</reference>
<evidence type="ECO:0000313" key="2">
    <source>
        <dbReference type="EMBL" id="ELT92072.1"/>
    </source>
</evidence>
<dbReference type="SUPFAM" id="SSF56219">
    <property type="entry name" value="DNase I-like"/>
    <property type="match status" value="1"/>
</dbReference>
<dbReference type="AlphaFoldDB" id="R7TF02"/>
<reference evidence="2 4" key="2">
    <citation type="journal article" date="2013" name="Nature">
        <title>Insights into bilaterian evolution from three spiralian genomes.</title>
        <authorList>
            <person name="Simakov O."/>
            <person name="Marletaz F."/>
            <person name="Cho S.J."/>
            <person name="Edsinger-Gonzales E."/>
            <person name="Havlak P."/>
            <person name="Hellsten U."/>
            <person name="Kuo D.H."/>
            <person name="Larsson T."/>
            <person name="Lv J."/>
            <person name="Arendt D."/>
            <person name="Savage R."/>
            <person name="Osoegawa K."/>
            <person name="de Jong P."/>
            <person name="Grimwood J."/>
            <person name="Chapman J.A."/>
            <person name="Shapiro H."/>
            <person name="Aerts A."/>
            <person name="Otillar R.P."/>
            <person name="Terry A.Y."/>
            <person name="Boore J.L."/>
            <person name="Grigoriev I.V."/>
            <person name="Lindberg D.R."/>
            <person name="Seaver E.C."/>
            <person name="Weisblat D.A."/>
            <person name="Putnam N.H."/>
            <person name="Rokhsar D.S."/>
        </authorList>
    </citation>
    <scope>NUCLEOTIDE SEQUENCE</scope>
    <source>
        <strain evidence="2 4">I ESC-2004</strain>
    </source>
</reference>
<evidence type="ECO:0000256" key="1">
    <source>
        <dbReference type="SAM" id="MobiDB-lite"/>
    </source>
</evidence>